<keyword evidence="2" id="KW-0812">Transmembrane</keyword>
<dbReference type="GO" id="GO:0007165">
    <property type="term" value="P:signal transduction"/>
    <property type="evidence" value="ECO:0007669"/>
    <property type="project" value="InterPro"/>
</dbReference>
<proteinExistence type="predicted"/>
<dbReference type="Pfam" id="PF00990">
    <property type="entry name" value="GGDEF"/>
    <property type="match status" value="1"/>
</dbReference>
<dbReference type="PROSITE" id="PS50887">
    <property type="entry name" value="GGDEF"/>
    <property type="match status" value="1"/>
</dbReference>
<dbReference type="PANTHER" id="PTHR33121">
    <property type="entry name" value="CYCLIC DI-GMP PHOSPHODIESTERASE PDEF"/>
    <property type="match status" value="1"/>
</dbReference>
<dbReference type="InterPro" id="IPR035919">
    <property type="entry name" value="EAL_sf"/>
</dbReference>
<organism evidence="6">
    <name type="scientific">Halomonas sp. RT37</name>
    <dbReference type="NCBI Taxonomy" id="2950872"/>
    <lineage>
        <taxon>Bacteria</taxon>
        <taxon>Pseudomonadati</taxon>
        <taxon>Pseudomonadota</taxon>
        <taxon>Gammaproteobacteria</taxon>
        <taxon>Oceanospirillales</taxon>
        <taxon>Halomonadaceae</taxon>
        <taxon>Halomonas</taxon>
    </lineage>
</organism>
<dbReference type="Pfam" id="PF16448">
    <property type="entry name" value="LapD_MoxY_N"/>
    <property type="match status" value="1"/>
</dbReference>
<dbReference type="Gene3D" id="6.20.270.20">
    <property type="entry name" value="LapD/MoxY periplasmic domain"/>
    <property type="match status" value="1"/>
</dbReference>
<dbReference type="Gene3D" id="3.30.110.200">
    <property type="match status" value="1"/>
</dbReference>
<dbReference type="InterPro" id="IPR000160">
    <property type="entry name" value="GGDEF_dom"/>
</dbReference>
<dbReference type="SMART" id="SM00052">
    <property type="entry name" value="EAL"/>
    <property type="match status" value="1"/>
</dbReference>
<dbReference type="RefSeq" id="WP_222517248.1">
    <property type="nucleotide sequence ID" value="NZ_CP098827.1"/>
</dbReference>
<dbReference type="PANTHER" id="PTHR33121:SF23">
    <property type="entry name" value="CYCLIC DI-GMP PHOSPHODIESTERASE PDEB"/>
    <property type="match status" value="1"/>
</dbReference>
<evidence type="ECO:0000259" key="3">
    <source>
        <dbReference type="PROSITE" id="PS50883"/>
    </source>
</evidence>
<evidence type="ECO:0000259" key="5">
    <source>
        <dbReference type="PROSITE" id="PS50887"/>
    </source>
</evidence>
<dbReference type="InterPro" id="IPR001633">
    <property type="entry name" value="EAL_dom"/>
</dbReference>
<evidence type="ECO:0000256" key="2">
    <source>
        <dbReference type="SAM" id="Phobius"/>
    </source>
</evidence>
<reference evidence="6" key="1">
    <citation type="submission" date="2022-06" db="EMBL/GenBank/DDBJ databases">
        <title>A novel DMS-producing enzyme.</title>
        <authorList>
            <person name="Zhang Y."/>
        </authorList>
    </citation>
    <scope>NUCLEOTIDE SEQUENCE</scope>
    <source>
        <strain evidence="6">RT37</strain>
    </source>
</reference>
<dbReference type="Pfam" id="PF00563">
    <property type="entry name" value="EAL"/>
    <property type="match status" value="1"/>
</dbReference>
<dbReference type="PROSITE" id="PS50885">
    <property type="entry name" value="HAMP"/>
    <property type="match status" value="1"/>
</dbReference>
<name>A0AAU7KMG7_9GAMM</name>
<dbReference type="SMART" id="SM00267">
    <property type="entry name" value="GGDEF"/>
    <property type="match status" value="1"/>
</dbReference>
<dbReference type="InterPro" id="IPR029787">
    <property type="entry name" value="Nucleotide_cyclase"/>
</dbReference>
<keyword evidence="2" id="KW-1133">Transmembrane helix</keyword>
<sequence length="642" mass="71369">MSLIKQLWLAIIAILLIALIGSLVVAVSGSRAYIEKEILIKNADNANALALSMSQMPDKDEVTLELLISAQFDTGHYRKIQLLDTQDRPIIRRVSSAPEETGVPGWFRELVAFEVPAGTAVIQDGWQQLGTLQLESAHGFAYQSLWQSTLRMAAWFVAAGALSLLIAYLLVRQIRTPLKTLTRQANDIGQRRFTVAPLPRTLELREVSDAMNRLSESVREMLQRESEQIDRLRRQLLHDTVTGALTREAFIDRLNYSLEQQGESSYGVVAMIRATDLAALNERRGHLHTNGVLSDLCQRLTAIAEAHGEGYVGRLNGSDFALMLCGNVDESWARERLDDNLSTLAEQNAPVLRLPAALAVYHHGQERTTLMAALDGALSLAESRPGRAIESCHNVEQETLYRSRAEWRSSLVEAMEHGVLLGQYPVLDRRGQLLHHEAPARLNIKGEWRQAGVFMPWIARLRLHDSLDIKVIDAALDTIHHHRQPLGINLSHAAITQPNVVIALQQRLSARPDSAPFLWIEVPESIARSDLESFRYLCQSLAPFGCHLGMEHVGAAFRQLGDLQDLGLSYIKIDATLCRGVSERPEQQTILRGMATLCHSLAIQAIAEGIDEDRDIDTLFELGLDGVTGPAVSARMETDRHS</sequence>
<evidence type="ECO:0000259" key="4">
    <source>
        <dbReference type="PROSITE" id="PS50885"/>
    </source>
</evidence>
<dbReference type="InterPro" id="IPR050706">
    <property type="entry name" value="Cyclic-di-GMP_PDE-like"/>
</dbReference>
<dbReference type="Pfam" id="PF00672">
    <property type="entry name" value="HAMP"/>
    <property type="match status" value="1"/>
</dbReference>
<dbReference type="GO" id="GO:0071111">
    <property type="term" value="F:cyclic-guanylate-specific phosphodiesterase activity"/>
    <property type="evidence" value="ECO:0007669"/>
    <property type="project" value="InterPro"/>
</dbReference>
<dbReference type="InterPro" id="IPR042461">
    <property type="entry name" value="LapD_MoxY_peri_C"/>
</dbReference>
<dbReference type="InterPro" id="IPR032244">
    <property type="entry name" value="LapD_MoxY_N"/>
</dbReference>
<dbReference type="SUPFAM" id="SSF141868">
    <property type="entry name" value="EAL domain-like"/>
    <property type="match status" value="1"/>
</dbReference>
<dbReference type="Gene3D" id="3.30.70.270">
    <property type="match status" value="1"/>
</dbReference>
<evidence type="ECO:0000256" key="1">
    <source>
        <dbReference type="SAM" id="Coils"/>
    </source>
</evidence>
<keyword evidence="1" id="KW-0175">Coiled coil</keyword>
<dbReference type="CDD" id="cd01948">
    <property type="entry name" value="EAL"/>
    <property type="match status" value="1"/>
</dbReference>
<dbReference type="SMART" id="SM00304">
    <property type="entry name" value="HAMP"/>
    <property type="match status" value="1"/>
</dbReference>
<accession>A0AAU7KMG7</accession>
<feature type="domain" description="HAMP" evidence="4">
    <location>
        <begin position="172"/>
        <end position="223"/>
    </location>
</feature>
<feature type="domain" description="EAL" evidence="3">
    <location>
        <begin position="400"/>
        <end position="642"/>
    </location>
</feature>
<keyword evidence="2" id="KW-0472">Membrane</keyword>
<feature type="coiled-coil region" evidence="1">
    <location>
        <begin position="204"/>
        <end position="235"/>
    </location>
</feature>
<dbReference type="AlphaFoldDB" id="A0AAU7KMG7"/>
<dbReference type="EMBL" id="CP098827">
    <property type="protein sequence ID" value="XBO72784.1"/>
    <property type="molecule type" value="Genomic_DNA"/>
</dbReference>
<gene>
    <name evidence="6" type="ORF">NFG58_08825</name>
</gene>
<dbReference type="SUPFAM" id="SSF55073">
    <property type="entry name" value="Nucleotide cyclase"/>
    <property type="match status" value="1"/>
</dbReference>
<feature type="transmembrane region" description="Helical" evidence="2">
    <location>
        <begin position="152"/>
        <end position="171"/>
    </location>
</feature>
<dbReference type="Gene3D" id="3.20.20.450">
    <property type="entry name" value="EAL domain"/>
    <property type="match status" value="1"/>
</dbReference>
<dbReference type="InterPro" id="IPR003660">
    <property type="entry name" value="HAMP_dom"/>
</dbReference>
<protein>
    <submittedName>
        <fullName evidence="6">EAL domain-containing protein</fullName>
    </submittedName>
</protein>
<dbReference type="PROSITE" id="PS50883">
    <property type="entry name" value="EAL"/>
    <property type="match status" value="1"/>
</dbReference>
<dbReference type="InterPro" id="IPR043128">
    <property type="entry name" value="Rev_trsase/Diguanyl_cyclase"/>
</dbReference>
<evidence type="ECO:0000313" key="6">
    <source>
        <dbReference type="EMBL" id="XBO72784.1"/>
    </source>
</evidence>
<dbReference type="GO" id="GO:0016020">
    <property type="term" value="C:membrane"/>
    <property type="evidence" value="ECO:0007669"/>
    <property type="project" value="InterPro"/>
</dbReference>
<feature type="transmembrane region" description="Helical" evidence="2">
    <location>
        <begin position="6"/>
        <end position="27"/>
    </location>
</feature>
<feature type="domain" description="GGDEF" evidence="5">
    <location>
        <begin position="265"/>
        <end position="395"/>
    </location>
</feature>